<evidence type="ECO:0000313" key="3">
    <source>
        <dbReference type="Proteomes" id="UP001558652"/>
    </source>
</evidence>
<dbReference type="PANTHER" id="PTHR15868">
    <property type="entry name" value="SIMILAR TO RIKEN CDNA 6430571L13 GENE, SIMILAR TO G20 PROTEIN"/>
    <property type="match status" value="1"/>
</dbReference>
<keyword evidence="3" id="KW-1185">Reference proteome</keyword>
<protein>
    <recommendedName>
        <fullName evidence="4">Small integral membrane protein 29</fullName>
    </recommendedName>
</protein>
<keyword evidence="1" id="KW-1133">Transmembrane helix</keyword>
<reference evidence="2 3" key="1">
    <citation type="submission" date="2024-07" db="EMBL/GenBank/DDBJ databases">
        <title>Chromosome-level genome assembly of the water stick insect Ranatra chinensis (Heteroptera: Nepidae).</title>
        <authorList>
            <person name="Liu X."/>
        </authorList>
    </citation>
    <scope>NUCLEOTIDE SEQUENCE [LARGE SCALE GENOMIC DNA]</scope>
    <source>
        <strain evidence="2">Cailab_2021Rc</strain>
        <tissue evidence="2">Muscle</tissue>
    </source>
</reference>
<dbReference type="EMBL" id="JBFDAA010000007">
    <property type="protein sequence ID" value="KAL1131118.1"/>
    <property type="molecule type" value="Genomic_DNA"/>
</dbReference>
<evidence type="ECO:0000256" key="1">
    <source>
        <dbReference type="SAM" id="Phobius"/>
    </source>
</evidence>
<sequence length="134" mass="15747">MFGQNTKHEMMEKTYVYFDILSSMSPFELRYKRRFRIREDSGNATESVLPTAVDHGDDPINAEDRELSYIFVPICALGLVIVLTIGVLMFIQRKRRIDRLRHRLMPFYNFAPGEEEDWEAELLESEGELTVKRV</sequence>
<proteinExistence type="predicted"/>
<organism evidence="2 3">
    <name type="scientific">Ranatra chinensis</name>
    <dbReference type="NCBI Taxonomy" id="642074"/>
    <lineage>
        <taxon>Eukaryota</taxon>
        <taxon>Metazoa</taxon>
        <taxon>Ecdysozoa</taxon>
        <taxon>Arthropoda</taxon>
        <taxon>Hexapoda</taxon>
        <taxon>Insecta</taxon>
        <taxon>Pterygota</taxon>
        <taxon>Neoptera</taxon>
        <taxon>Paraneoptera</taxon>
        <taxon>Hemiptera</taxon>
        <taxon>Heteroptera</taxon>
        <taxon>Panheteroptera</taxon>
        <taxon>Nepomorpha</taxon>
        <taxon>Nepidae</taxon>
        <taxon>Ranatrinae</taxon>
        <taxon>Ranatra</taxon>
    </lineage>
</organism>
<comment type="caution">
    <text evidence="2">The sequence shown here is derived from an EMBL/GenBank/DDBJ whole genome shotgun (WGS) entry which is preliminary data.</text>
</comment>
<dbReference type="PANTHER" id="PTHR15868:SF0">
    <property type="entry name" value="SIMILAR TO RIKEN CDNA 6430571L13 GENE_ SIMILAR TO G20 PROTEIN"/>
    <property type="match status" value="1"/>
</dbReference>
<accession>A0ABD0YIL1</accession>
<feature type="transmembrane region" description="Helical" evidence="1">
    <location>
        <begin position="67"/>
        <end position="91"/>
    </location>
</feature>
<evidence type="ECO:0008006" key="4">
    <source>
        <dbReference type="Google" id="ProtNLM"/>
    </source>
</evidence>
<dbReference type="Proteomes" id="UP001558652">
    <property type="component" value="Unassembled WGS sequence"/>
</dbReference>
<keyword evidence="1" id="KW-0812">Transmembrane</keyword>
<name>A0ABD0YIL1_9HEMI</name>
<evidence type="ECO:0000313" key="2">
    <source>
        <dbReference type="EMBL" id="KAL1131118.1"/>
    </source>
</evidence>
<dbReference type="InterPro" id="IPR042351">
    <property type="entry name" value="C3orf18-like"/>
</dbReference>
<gene>
    <name evidence="2" type="ORF">AAG570_012355</name>
</gene>
<dbReference type="AlphaFoldDB" id="A0ABD0YIL1"/>
<keyword evidence="1" id="KW-0472">Membrane</keyword>